<gene>
    <name evidence="2" type="ORF">ACFFPJ_06510</name>
</gene>
<dbReference type="InterPro" id="IPR054267">
    <property type="entry name" value="DUF6998"/>
</dbReference>
<reference evidence="2 3" key="1">
    <citation type="submission" date="2024-09" db="EMBL/GenBank/DDBJ databases">
        <authorList>
            <person name="Sun Q."/>
            <person name="Mori K."/>
        </authorList>
    </citation>
    <scope>NUCLEOTIDE SEQUENCE [LARGE SCALE GENOMIC DNA]</scope>
    <source>
        <strain evidence="2 3">JCM 1342</strain>
    </source>
</reference>
<proteinExistence type="predicted"/>
<organism evidence="2 3">
    <name type="scientific">Microbacterium terregens</name>
    <dbReference type="NCBI Taxonomy" id="69363"/>
    <lineage>
        <taxon>Bacteria</taxon>
        <taxon>Bacillati</taxon>
        <taxon>Actinomycetota</taxon>
        <taxon>Actinomycetes</taxon>
        <taxon>Micrococcales</taxon>
        <taxon>Microbacteriaceae</taxon>
        <taxon>Microbacterium</taxon>
    </lineage>
</organism>
<dbReference type="EMBL" id="JBHMBE010000002">
    <property type="protein sequence ID" value="MFB9645445.1"/>
    <property type="molecule type" value="Genomic_DNA"/>
</dbReference>
<dbReference type="Proteomes" id="UP001589611">
    <property type="component" value="Unassembled WGS sequence"/>
</dbReference>
<accession>A0ABV5SYT0</accession>
<keyword evidence="3" id="KW-1185">Reference proteome</keyword>
<feature type="domain" description="DUF6998" evidence="1">
    <location>
        <begin position="91"/>
        <end position="131"/>
    </location>
</feature>
<protein>
    <submittedName>
        <fullName evidence="2">DUF6998 domain-containing protein</fullName>
    </submittedName>
</protein>
<evidence type="ECO:0000259" key="1">
    <source>
        <dbReference type="Pfam" id="PF22522"/>
    </source>
</evidence>
<name>A0ABV5SYT0_9MICO</name>
<comment type="caution">
    <text evidence="2">The sequence shown here is derived from an EMBL/GenBank/DDBJ whole genome shotgun (WGS) entry which is preliminary data.</text>
</comment>
<evidence type="ECO:0000313" key="3">
    <source>
        <dbReference type="Proteomes" id="UP001589611"/>
    </source>
</evidence>
<dbReference type="RefSeq" id="WP_344714537.1">
    <property type="nucleotide sequence ID" value="NZ_BAAAWH010000001.1"/>
</dbReference>
<evidence type="ECO:0000313" key="2">
    <source>
        <dbReference type="EMBL" id="MFB9645445.1"/>
    </source>
</evidence>
<dbReference type="Pfam" id="PF22522">
    <property type="entry name" value="DUF6998"/>
    <property type="match status" value="1"/>
</dbReference>
<sequence length="212" mass="22913">MVTTPNDVAKRLDVSPKRVREVLRAHSGSLPPDVSRWNLTDEQIGLVTQELAKSADRPLAGFSTADLLGRYAAILAELRARDVVRTGNAPLGDYAEYVALDVYGGQLAPNSAKSYDLTASDGRRVQVKARTVGPGTSPSAVFSVFRSFDFDVASLLVLDASSYGLLWAREMTPQQVEASSRWSPHVNGHLLRMLTAERDGIDVTPAYAAVLA</sequence>